<dbReference type="GO" id="GO:0005813">
    <property type="term" value="C:centrosome"/>
    <property type="evidence" value="ECO:0007669"/>
    <property type="project" value="TreeGrafter"/>
</dbReference>
<organism evidence="3 4">
    <name type="scientific">Geospiza parvula</name>
    <name type="common">Small tree-finch</name>
    <name type="synonym">Camarhynchus parvulus</name>
    <dbReference type="NCBI Taxonomy" id="87175"/>
    <lineage>
        <taxon>Eukaryota</taxon>
        <taxon>Metazoa</taxon>
        <taxon>Chordata</taxon>
        <taxon>Craniata</taxon>
        <taxon>Vertebrata</taxon>
        <taxon>Euteleostomi</taxon>
        <taxon>Archelosauria</taxon>
        <taxon>Archosauria</taxon>
        <taxon>Dinosauria</taxon>
        <taxon>Saurischia</taxon>
        <taxon>Theropoda</taxon>
        <taxon>Coelurosauria</taxon>
        <taxon>Aves</taxon>
        <taxon>Neognathae</taxon>
        <taxon>Neoaves</taxon>
        <taxon>Telluraves</taxon>
        <taxon>Australaves</taxon>
        <taxon>Passeriformes</taxon>
        <taxon>Thraupidae</taxon>
        <taxon>Camarhynchus</taxon>
    </lineage>
</organism>
<protein>
    <submittedName>
        <fullName evidence="3">Uncharacterized protein</fullName>
    </submittedName>
</protein>
<reference evidence="3" key="1">
    <citation type="submission" date="2020-02" db="EMBL/GenBank/DDBJ databases">
        <authorList>
            <person name="Enbody D E."/>
            <person name="Pettersson E M."/>
        </authorList>
    </citation>
    <scope>NUCLEOTIDE SEQUENCE [LARGE SCALE GENOMIC DNA]</scope>
</reference>
<dbReference type="GO" id="GO:0005794">
    <property type="term" value="C:Golgi apparatus"/>
    <property type="evidence" value="ECO:0007669"/>
    <property type="project" value="TreeGrafter"/>
</dbReference>
<dbReference type="Proteomes" id="UP000694382">
    <property type="component" value="Chromosome 8"/>
</dbReference>
<feature type="coiled-coil region" evidence="1">
    <location>
        <begin position="21"/>
        <end position="48"/>
    </location>
</feature>
<reference evidence="3" key="3">
    <citation type="submission" date="2025-09" db="UniProtKB">
        <authorList>
            <consortium name="Ensembl"/>
        </authorList>
    </citation>
    <scope>IDENTIFICATION</scope>
</reference>
<proteinExistence type="predicted"/>
<name>A0A8C3MAP6_GEOPR</name>
<evidence type="ECO:0000256" key="2">
    <source>
        <dbReference type="SAM" id="MobiDB-lite"/>
    </source>
</evidence>
<dbReference type="AlphaFoldDB" id="A0A8C3MAP6"/>
<feature type="region of interest" description="Disordered" evidence="2">
    <location>
        <begin position="56"/>
        <end position="79"/>
    </location>
</feature>
<evidence type="ECO:0000256" key="1">
    <source>
        <dbReference type="SAM" id="Coils"/>
    </source>
</evidence>
<dbReference type="Ensembl" id="ENSCPVT00000001783.2">
    <property type="protein sequence ID" value="ENSCPVP00000001713.1"/>
    <property type="gene ID" value="ENSCPVG00000001270.2"/>
</dbReference>
<feature type="compositionally biased region" description="Polar residues" evidence="2">
    <location>
        <begin position="274"/>
        <end position="291"/>
    </location>
</feature>
<sequence>CQPGMSRAGKTARKTMALEDVEALHQHIQDLKAQLLNANKVIQSLQRRARSISVTSGYTSGAERPLPAPKALASPAHSLTDEDEGWQKYNSLIQAQARELSHLRQVLREGRGLSRSLAQHLRDALRSFEDLLRGTDIDYYLGQGFREQLAQGRHLAERLSDKLGISNSDLVMGHLHRLSRELQEKEKVIESLEVKLQERSESPGSSCPPSESSHSASSSSFTSEGLEPCSDGDAASEYSQCHEEPAQHTGTTRGHNCSAPGHRDLASGGGLSARLSQSHCDTSLSPSLSCL</sequence>
<dbReference type="PANTHER" id="PTHR46501:SF2">
    <property type="entry name" value="MYOMEGALIN"/>
    <property type="match status" value="1"/>
</dbReference>
<accession>A0A8C3MAP6</accession>
<dbReference type="GO" id="GO:0007098">
    <property type="term" value="P:centrosome cycle"/>
    <property type="evidence" value="ECO:0007669"/>
    <property type="project" value="TreeGrafter"/>
</dbReference>
<evidence type="ECO:0000313" key="3">
    <source>
        <dbReference type="Ensembl" id="ENSCPVP00000001713.1"/>
    </source>
</evidence>
<dbReference type="PANTHER" id="PTHR46501">
    <property type="entry name" value="MYOMEGALIN"/>
    <property type="match status" value="1"/>
</dbReference>
<keyword evidence="1" id="KW-0175">Coiled coil</keyword>
<feature type="compositionally biased region" description="Low complexity" evidence="2">
    <location>
        <begin position="69"/>
        <end position="78"/>
    </location>
</feature>
<keyword evidence="4" id="KW-1185">Reference proteome</keyword>
<feature type="region of interest" description="Disordered" evidence="2">
    <location>
        <begin position="196"/>
        <end position="291"/>
    </location>
</feature>
<reference evidence="3" key="2">
    <citation type="submission" date="2025-08" db="UniProtKB">
        <authorList>
            <consortium name="Ensembl"/>
        </authorList>
    </citation>
    <scope>IDENTIFICATION</scope>
</reference>
<dbReference type="GO" id="GO:0090063">
    <property type="term" value="P:positive regulation of microtubule nucleation"/>
    <property type="evidence" value="ECO:0007669"/>
    <property type="project" value="TreeGrafter"/>
</dbReference>
<feature type="compositionally biased region" description="Low complexity" evidence="2">
    <location>
        <begin position="202"/>
        <end position="224"/>
    </location>
</feature>
<evidence type="ECO:0000313" key="4">
    <source>
        <dbReference type="Proteomes" id="UP000694382"/>
    </source>
</evidence>
<dbReference type="GO" id="GO:0060090">
    <property type="term" value="F:molecular adaptor activity"/>
    <property type="evidence" value="ECO:0007669"/>
    <property type="project" value="TreeGrafter"/>
</dbReference>
<dbReference type="InterPro" id="IPR052593">
    <property type="entry name" value="MT-associated_AKAP9-binding"/>
</dbReference>
<dbReference type="GO" id="GO:1903358">
    <property type="term" value="P:regulation of Golgi organization"/>
    <property type="evidence" value="ECO:0007669"/>
    <property type="project" value="TreeGrafter"/>
</dbReference>